<reference evidence="1 2" key="1">
    <citation type="submission" date="2021-06" db="EMBL/GenBank/DDBJ databases">
        <title>Caerostris extrusa draft genome.</title>
        <authorList>
            <person name="Kono N."/>
            <person name="Arakawa K."/>
        </authorList>
    </citation>
    <scope>NUCLEOTIDE SEQUENCE [LARGE SCALE GENOMIC DNA]</scope>
</reference>
<name>A0AAV4Q9R3_CAEEX</name>
<evidence type="ECO:0000313" key="2">
    <source>
        <dbReference type="Proteomes" id="UP001054945"/>
    </source>
</evidence>
<accession>A0AAV4Q9R3</accession>
<proteinExistence type="predicted"/>
<organism evidence="1 2">
    <name type="scientific">Caerostris extrusa</name>
    <name type="common">Bark spider</name>
    <name type="synonym">Caerostris bankana</name>
    <dbReference type="NCBI Taxonomy" id="172846"/>
    <lineage>
        <taxon>Eukaryota</taxon>
        <taxon>Metazoa</taxon>
        <taxon>Ecdysozoa</taxon>
        <taxon>Arthropoda</taxon>
        <taxon>Chelicerata</taxon>
        <taxon>Arachnida</taxon>
        <taxon>Araneae</taxon>
        <taxon>Araneomorphae</taxon>
        <taxon>Entelegynae</taxon>
        <taxon>Araneoidea</taxon>
        <taxon>Araneidae</taxon>
        <taxon>Caerostris</taxon>
    </lineage>
</organism>
<sequence>MSIEYKSTRQLSAAFDYLLCRLSGKANNQTALGVSRQIHATTYVETSSRSCPRSAREAFEVSALAALGKLNKNHILRTPLSTMSSRGKYKNKDVLKDDLRDRTRNCVLM</sequence>
<comment type="caution">
    <text evidence="1">The sequence shown here is derived from an EMBL/GenBank/DDBJ whole genome shotgun (WGS) entry which is preliminary data.</text>
</comment>
<keyword evidence="2" id="KW-1185">Reference proteome</keyword>
<gene>
    <name evidence="1" type="primary">AVEN_60975_1</name>
    <name evidence="1" type="ORF">CEXT_519551</name>
</gene>
<dbReference type="EMBL" id="BPLR01005932">
    <property type="protein sequence ID" value="GIY06154.1"/>
    <property type="molecule type" value="Genomic_DNA"/>
</dbReference>
<protein>
    <submittedName>
        <fullName evidence="1">RNase H domain-containing protein</fullName>
    </submittedName>
</protein>
<dbReference type="Proteomes" id="UP001054945">
    <property type="component" value="Unassembled WGS sequence"/>
</dbReference>
<dbReference type="AlphaFoldDB" id="A0AAV4Q9R3"/>
<evidence type="ECO:0000313" key="1">
    <source>
        <dbReference type="EMBL" id="GIY06154.1"/>
    </source>
</evidence>